<dbReference type="PANTHER" id="PTHR48043">
    <property type="entry name" value="EG:EG0003.4 PROTEIN-RELATED"/>
    <property type="match status" value="1"/>
</dbReference>
<gene>
    <name evidence="6" type="ORF">CINC_LOCUS8084</name>
</gene>
<accession>A0A9N8L0C1</accession>
<dbReference type="Pfam" id="PF00201">
    <property type="entry name" value="UDPGT"/>
    <property type="match status" value="1"/>
</dbReference>
<dbReference type="EC" id="2.4.1.17" evidence="5"/>
<dbReference type="InterPro" id="IPR050271">
    <property type="entry name" value="UDP-glycosyltransferase"/>
</dbReference>
<evidence type="ECO:0000256" key="5">
    <source>
        <dbReference type="RuleBase" id="RU362059"/>
    </source>
</evidence>
<dbReference type="GO" id="GO:0015020">
    <property type="term" value="F:glucuronosyltransferase activity"/>
    <property type="evidence" value="ECO:0007669"/>
    <property type="project" value="UniProtKB-EC"/>
</dbReference>
<dbReference type="PANTHER" id="PTHR48043:SF159">
    <property type="entry name" value="EG:EG0003.4 PROTEIN-RELATED"/>
    <property type="match status" value="1"/>
</dbReference>
<evidence type="ECO:0000256" key="4">
    <source>
        <dbReference type="RuleBase" id="RU003718"/>
    </source>
</evidence>
<comment type="subcellular location">
    <subcellularLocation>
        <location evidence="5">Membrane</location>
        <topology evidence="5">Single-pass membrane protein</topology>
    </subcellularLocation>
</comment>
<keyword evidence="3 4" id="KW-0808">Transferase</keyword>
<dbReference type="GO" id="GO:0016020">
    <property type="term" value="C:membrane"/>
    <property type="evidence" value="ECO:0007669"/>
    <property type="project" value="UniProtKB-SubCell"/>
</dbReference>
<dbReference type="FunFam" id="3.40.50.2000:FF:000050">
    <property type="entry name" value="UDP-glucuronosyltransferase"/>
    <property type="match status" value="1"/>
</dbReference>
<dbReference type="OrthoDB" id="5835829at2759"/>
<comment type="similarity">
    <text evidence="1 4">Belongs to the UDP-glycosyltransferase family.</text>
</comment>
<keyword evidence="2 4" id="KW-0328">Glycosyltransferase</keyword>
<organism evidence="6 7">
    <name type="scientific">Chrysodeixis includens</name>
    <name type="common">Soybean looper</name>
    <name type="synonym">Pseudoplusia includens</name>
    <dbReference type="NCBI Taxonomy" id="689277"/>
    <lineage>
        <taxon>Eukaryota</taxon>
        <taxon>Metazoa</taxon>
        <taxon>Ecdysozoa</taxon>
        <taxon>Arthropoda</taxon>
        <taxon>Hexapoda</taxon>
        <taxon>Insecta</taxon>
        <taxon>Pterygota</taxon>
        <taxon>Neoptera</taxon>
        <taxon>Endopterygota</taxon>
        <taxon>Lepidoptera</taxon>
        <taxon>Glossata</taxon>
        <taxon>Ditrysia</taxon>
        <taxon>Noctuoidea</taxon>
        <taxon>Noctuidae</taxon>
        <taxon>Plusiinae</taxon>
        <taxon>Chrysodeixis</taxon>
    </lineage>
</organism>
<dbReference type="InterPro" id="IPR035595">
    <property type="entry name" value="UDP_glycos_trans_CS"/>
</dbReference>
<evidence type="ECO:0000313" key="7">
    <source>
        <dbReference type="Proteomes" id="UP001154114"/>
    </source>
</evidence>
<evidence type="ECO:0000256" key="3">
    <source>
        <dbReference type="ARBA" id="ARBA00022679"/>
    </source>
</evidence>
<name>A0A9N8L0C1_CHRIL</name>
<dbReference type="AlphaFoldDB" id="A0A9N8L0C1"/>
<proteinExistence type="inferred from homology"/>
<evidence type="ECO:0000256" key="1">
    <source>
        <dbReference type="ARBA" id="ARBA00009995"/>
    </source>
</evidence>
<reference evidence="6" key="1">
    <citation type="submission" date="2021-12" db="EMBL/GenBank/DDBJ databases">
        <authorList>
            <person name="King R."/>
        </authorList>
    </citation>
    <scope>NUCLEOTIDE SEQUENCE</scope>
</reference>
<feature type="transmembrane region" description="Helical" evidence="5">
    <location>
        <begin position="479"/>
        <end position="506"/>
    </location>
</feature>
<keyword evidence="5" id="KW-1133">Transmembrane helix</keyword>
<comment type="catalytic activity">
    <reaction evidence="5">
        <text>glucuronate acceptor + UDP-alpha-D-glucuronate = acceptor beta-D-glucuronoside + UDP + H(+)</text>
        <dbReference type="Rhea" id="RHEA:21032"/>
        <dbReference type="ChEBI" id="CHEBI:15378"/>
        <dbReference type="ChEBI" id="CHEBI:58052"/>
        <dbReference type="ChEBI" id="CHEBI:58223"/>
        <dbReference type="ChEBI" id="CHEBI:132367"/>
        <dbReference type="ChEBI" id="CHEBI:132368"/>
        <dbReference type="EC" id="2.4.1.17"/>
    </reaction>
</comment>
<dbReference type="Gene3D" id="3.40.50.2000">
    <property type="entry name" value="Glycogen Phosphorylase B"/>
    <property type="match status" value="2"/>
</dbReference>
<dbReference type="InterPro" id="IPR002213">
    <property type="entry name" value="UDP_glucos_trans"/>
</dbReference>
<keyword evidence="5" id="KW-0812">Transmembrane</keyword>
<dbReference type="Proteomes" id="UP001154114">
    <property type="component" value="Chromosome 25"/>
</dbReference>
<dbReference type="PROSITE" id="PS00375">
    <property type="entry name" value="UDPGT"/>
    <property type="match status" value="1"/>
</dbReference>
<dbReference type="EMBL" id="LR824028">
    <property type="protein sequence ID" value="CAD0205785.1"/>
    <property type="molecule type" value="Genomic_DNA"/>
</dbReference>
<keyword evidence="5" id="KW-0472">Membrane</keyword>
<keyword evidence="7" id="KW-1185">Reference proteome</keyword>
<evidence type="ECO:0000256" key="2">
    <source>
        <dbReference type="ARBA" id="ARBA00022676"/>
    </source>
</evidence>
<sequence length="518" mass="59148">MRVYLYSLTCYILLVNSNEAAKILGVFPTPSISHQVVFRPLMLELAKRGHDVTVITTDPAFPKGATPANFTEIDVHEESYRIWREGIMKMSRGSQEDMETLKQALRMFPDIFETQLNDEKVQRLLRDNEKFDLLILEACFRPALVFSHIYKAPVILMSSFGATFDNYETVGAPSHPILYPDVNRQKLNNLTMWDKITELYTYYKIEYLYARNLDYENNIIRKYFGEETPSLAKLGDNVDMMFLNVFPVFVGIHPVPPNVVFTGGLHQNIEKPLPKNLKKYLDSSKNGVIYISFGTNVDPTKLPAERIQVLVKAVSELPYDVLWKWNGDELPGRTANIRISKWLPQSDLLKHPKVKVFVTQGGLQSTDEAITAGVPLVGIPMLGDQWFNVEKYVSHKIGVRLDLEDITIETFKKSLLKAIEDDSYRKNIIKLRTLMHDEVQTPLERAVWWTEYVLRHGGAKHLRSPAANISWAEYLELELVVTLLAGLFVTLALCATVAISFYRYLLGKNVTAPKIKNS</sequence>
<dbReference type="CDD" id="cd03784">
    <property type="entry name" value="GT1_Gtf-like"/>
    <property type="match status" value="1"/>
</dbReference>
<dbReference type="SUPFAM" id="SSF53756">
    <property type="entry name" value="UDP-Glycosyltransferase/glycogen phosphorylase"/>
    <property type="match status" value="1"/>
</dbReference>
<evidence type="ECO:0000313" key="6">
    <source>
        <dbReference type="EMBL" id="CAD0205785.1"/>
    </source>
</evidence>
<protein>
    <recommendedName>
        <fullName evidence="5">UDP-glucuronosyltransferase</fullName>
        <ecNumber evidence="5">2.4.1.17</ecNumber>
    </recommendedName>
</protein>